<sequence>MAGYRRANCSAELQRPGPATPVTLLDKTTSSSDRRQIARKQAWLRAWTAMTVAFDGETAHALDKMTSQIDPGAALGAWIIGIEADERVLRRNGQRDFEMREEDIIGDSGHGLMRTNKELRVNRQCADGWGEQQAICRFRMAW</sequence>
<gene>
    <name evidence="2" type="ORF">GCM10010990_15680</name>
</gene>
<accession>A0A916YY93</accession>
<feature type="region of interest" description="Disordered" evidence="1">
    <location>
        <begin position="1"/>
        <end position="31"/>
    </location>
</feature>
<evidence type="ECO:0000313" key="3">
    <source>
        <dbReference type="Proteomes" id="UP000612349"/>
    </source>
</evidence>
<comment type="caution">
    <text evidence="2">The sequence shown here is derived from an EMBL/GenBank/DDBJ whole genome shotgun (WGS) entry which is preliminary data.</text>
</comment>
<reference evidence="2" key="1">
    <citation type="journal article" date="2014" name="Int. J. Syst. Evol. Microbiol.">
        <title>Complete genome sequence of Corynebacterium casei LMG S-19264T (=DSM 44701T), isolated from a smear-ripened cheese.</title>
        <authorList>
            <consortium name="US DOE Joint Genome Institute (JGI-PGF)"/>
            <person name="Walter F."/>
            <person name="Albersmeier A."/>
            <person name="Kalinowski J."/>
            <person name="Ruckert C."/>
        </authorList>
    </citation>
    <scope>NUCLEOTIDE SEQUENCE</scope>
    <source>
        <strain evidence="2">CGMCC 1.15360</strain>
    </source>
</reference>
<protein>
    <submittedName>
        <fullName evidence="2">Uncharacterized protein</fullName>
    </submittedName>
</protein>
<dbReference type="Proteomes" id="UP000612349">
    <property type="component" value="Unassembled WGS sequence"/>
</dbReference>
<evidence type="ECO:0000256" key="1">
    <source>
        <dbReference type="SAM" id="MobiDB-lite"/>
    </source>
</evidence>
<organism evidence="2 3">
    <name type="scientific">Croceicoccus mobilis</name>
    <dbReference type="NCBI Taxonomy" id="1703339"/>
    <lineage>
        <taxon>Bacteria</taxon>
        <taxon>Pseudomonadati</taxon>
        <taxon>Pseudomonadota</taxon>
        <taxon>Alphaproteobacteria</taxon>
        <taxon>Sphingomonadales</taxon>
        <taxon>Erythrobacteraceae</taxon>
        <taxon>Croceicoccus</taxon>
    </lineage>
</organism>
<proteinExistence type="predicted"/>
<reference evidence="2" key="2">
    <citation type="submission" date="2020-09" db="EMBL/GenBank/DDBJ databases">
        <authorList>
            <person name="Sun Q."/>
            <person name="Zhou Y."/>
        </authorList>
    </citation>
    <scope>NUCLEOTIDE SEQUENCE</scope>
    <source>
        <strain evidence="2">CGMCC 1.15360</strain>
    </source>
</reference>
<dbReference type="AlphaFoldDB" id="A0A916YY93"/>
<keyword evidence="3" id="KW-1185">Reference proteome</keyword>
<name>A0A916YY93_9SPHN</name>
<dbReference type="EMBL" id="BMIP01000002">
    <property type="protein sequence ID" value="GGD67038.1"/>
    <property type="molecule type" value="Genomic_DNA"/>
</dbReference>
<evidence type="ECO:0000313" key="2">
    <source>
        <dbReference type="EMBL" id="GGD67038.1"/>
    </source>
</evidence>